<organism evidence="2">
    <name type="scientific">Flavonifractor plautii</name>
    <name type="common">Fusobacterium plautii</name>
    <dbReference type="NCBI Taxonomy" id="292800"/>
    <lineage>
        <taxon>Bacteria</taxon>
        <taxon>Bacillati</taxon>
        <taxon>Bacillota</taxon>
        <taxon>Clostridia</taxon>
        <taxon>Eubacteriales</taxon>
        <taxon>Oscillospiraceae</taxon>
        <taxon>Flavonifractor</taxon>
    </lineage>
</organism>
<evidence type="ECO:0000259" key="1">
    <source>
        <dbReference type="PROSITE" id="PS51186"/>
    </source>
</evidence>
<protein>
    <submittedName>
        <fullName evidence="2">Acetyltransferase (GNAT) family protein</fullName>
    </submittedName>
</protein>
<dbReference type="PROSITE" id="PS51186">
    <property type="entry name" value="GNAT"/>
    <property type="match status" value="1"/>
</dbReference>
<dbReference type="AlphaFoldDB" id="A0A6N3AXV4"/>
<reference evidence="2" key="1">
    <citation type="submission" date="2019-11" db="EMBL/GenBank/DDBJ databases">
        <authorList>
            <person name="Feng L."/>
        </authorList>
    </citation>
    <scope>NUCLEOTIDE SEQUENCE</scope>
    <source>
        <strain evidence="2">FplautiiLFYP42</strain>
    </source>
</reference>
<dbReference type="SUPFAM" id="SSF55729">
    <property type="entry name" value="Acyl-CoA N-acyltransferases (Nat)"/>
    <property type="match status" value="1"/>
</dbReference>
<dbReference type="InterPro" id="IPR000182">
    <property type="entry name" value="GNAT_dom"/>
</dbReference>
<dbReference type="InterPro" id="IPR016181">
    <property type="entry name" value="Acyl_CoA_acyltransferase"/>
</dbReference>
<name>A0A6N3AXV4_FLAPL</name>
<proteinExistence type="predicted"/>
<feature type="domain" description="N-acetyltransferase" evidence="1">
    <location>
        <begin position="3"/>
        <end position="150"/>
    </location>
</feature>
<dbReference type="CDD" id="cd04301">
    <property type="entry name" value="NAT_SF"/>
    <property type="match status" value="1"/>
</dbReference>
<accession>A0A6N3AXV4</accession>
<sequence>MSLTLRHEAPADHRAVETLVREAFWNVYKPGCDEHYYLHLLRQSPAFRPELTFVCEVDGVLAGQIACASSSIEREAGGRLDTVTFGPLAVLPSFQGKGLARALVCHALRQAQALGEQAVVILGDPRHYGRYGFWCGERWGIALENGQYLPGLQALELVPGSLANAAGRFREGFAYAPDVAALDAFDAVFPVKEKVITDFQQEFQVMCSLGHEVIPNGFMQ</sequence>
<keyword evidence="2" id="KW-0808">Transferase</keyword>
<dbReference type="Pfam" id="PF00583">
    <property type="entry name" value="Acetyltransf_1"/>
    <property type="match status" value="1"/>
</dbReference>
<gene>
    <name evidence="2" type="ORF">FPLFYP42_00961</name>
</gene>
<dbReference type="EMBL" id="CACRUB010000020">
    <property type="protein sequence ID" value="VYT95703.1"/>
    <property type="molecule type" value="Genomic_DNA"/>
</dbReference>
<dbReference type="GO" id="GO:0016747">
    <property type="term" value="F:acyltransferase activity, transferring groups other than amino-acyl groups"/>
    <property type="evidence" value="ECO:0007669"/>
    <property type="project" value="InterPro"/>
</dbReference>
<dbReference type="RefSeq" id="WP_154024435.1">
    <property type="nucleotide sequence ID" value="NZ_CAAKOI010000198.1"/>
</dbReference>
<dbReference type="Gene3D" id="3.40.630.30">
    <property type="match status" value="1"/>
</dbReference>
<evidence type="ECO:0000313" key="2">
    <source>
        <dbReference type="EMBL" id="VYT95703.1"/>
    </source>
</evidence>